<protein>
    <recommendedName>
        <fullName evidence="1">Type ISP restriction-modification enzyme LLaBIII C-terminal specificity domain-containing protein</fullName>
    </recommendedName>
</protein>
<dbReference type="EMBL" id="DSAC01000081">
    <property type="protein sequence ID" value="HHO74299.1"/>
    <property type="molecule type" value="Genomic_DNA"/>
</dbReference>
<accession>A0A7C5T1I9</accession>
<dbReference type="Pfam" id="PF18135">
    <property type="entry name" value="Type_ISP_C"/>
    <property type="match status" value="1"/>
</dbReference>
<evidence type="ECO:0000313" key="2">
    <source>
        <dbReference type="EMBL" id="HHO74299.1"/>
    </source>
</evidence>
<gene>
    <name evidence="2" type="ORF">ENN04_06670</name>
</gene>
<proteinExistence type="predicted"/>
<feature type="domain" description="Type ISP restriction-modification enzyme LLaBIII C-terminal specificity" evidence="1">
    <location>
        <begin position="2"/>
        <end position="139"/>
    </location>
</feature>
<organism evidence="2">
    <name type="scientific">Thermocrinis ruber</name>
    <dbReference type="NCBI Taxonomy" id="75906"/>
    <lineage>
        <taxon>Bacteria</taxon>
        <taxon>Pseudomonadati</taxon>
        <taxon>Aquificota</taxon>
        <taxon>Aquificia</taxon>
        <taxon>Aquificales</taxon>
        <taxon>Aquificaceae</taxon>
        <taxon>Thermocrinis</taxon>
    </lineage>
</organism>
<name>A0A7C5T1I9_9AQUI</name>
<sequence>MLSTPSYVERFRNNLSKELPRVPILDSFREISKLGRELAGLQLAYQRYVWAVVMKEEKEELPEYSNLTITADENALKEYVERVRLDKESREIIINGKVIVKDIPEFALECKVGNYPPIRWISEYLVREEDRDTGIVWDPMLRVEEFIDIVKKLIAFSERCLEIKEQLREVYEGSTPVKTG</sequence>
<dbReference type="InterPro" id="IPR041635">
    <property type="entry name" value="Type_ISP_LLaBIII_C"/>
</dbReference>
<dbReference type="AlphaFoldDB" id="A0A7C5T1I9"/>
<comment type="caution">
    <text evidence="2">The sequence shown here is derived from an EMBL/GenBank/DDBJ whole genome shotgun (WGS) entry which is preliminary data.</text>
</comment>
<reference evidence="2" key="1">
    <citation type="journal article" date="2020" name="mSystems">
        <title>Genome- and Community-Level Interaction Insights into Carbon Utilization and Element Cycling Functions of Hydrothermarchaeota in Hydrothermal Sediment.</title>
        <authorList>
            <person name="Zhou Z."/>
            <person name="Liu Y."/>
            <person name="Xu W."/>
            <person name="Pan J."/>
            <person name="Luo Z.H."/>
            <person name="Li M."/>
        </authorList>
    </citation>
    <scope>NUCLEOTIDE SEQUENCE [LARGE SCALE GENOMIC DNA]</scope>
    <source>
        <strain evidence="2">SpSt-114</strain>
    </source>
</reference>
<evidence type="ECO:0000259" key="1">
    <source>
        <dbReference type="Pfam" id="PF18135"/>
    </source>
</evidence>